<keyword evidence="11" id="KW-1185">Reference proteome</keyword>
<dbReference type="GO" id="GO:0032993">
    <property type="term" value="C:protein-DNA complex"/>
    <property type="evidence" value="ECO:0007669"/>
    <property type="project" value="TreeGrafter"/>
</dbReference>
<evidence type="ECO:0000313" key="11">
    <source>
        <dbReference type="Proteomes" id="UP000003217"/>
    </source>
</evidence>
<feature type="modified residue" description="4-aspartylphosphate" evidence="6">
    <location>
        <position position="52"/>
    </location>
</feature>
<evidence type="ECO:0000256" key="3">
    <source>
        <dbReference type="ARBA" id="ARBA00023015"/>
    </source>
</evidence>
<dbReference type="PANTHER" id="PTHR48111:SF73">
    <property type="entry name" value="ALKALINE PHOSPHATASE SYNTHESIS TRANSCRIPTIONAL REGULATORY PROTEIN PHOP"/>
    <property type="match status" value="1"/>
</dbReference>
<dbReference type="RefSeq" id="WP_007891038.1">
    <property type="nucleotide sequence ID" value="NZ_AEUY02000004.1"/>
</dbReference>
<sequence>MKRILIIEDDNLLNNTLAYNLRLDGYNVSSAFNFRIAKEKLIKSEYDMVLLDINLPDGNGFDLAKFIKTKSLDILLIFLTANDEERSQINAFDLGAIDYVNKPFSIAVLRRKINVMFTKFEKNDEDTEIYNDGNLIIDFSKFSSSLNGETLILSPMEYKMLYLFCKNPKQVLTRRKILEKLWDLEGNYVDEHTLTTTISRLRNKIDRDDKKYIKTIYGIGYQWVGGES</sequence>
<evidence type="ECO:0000313" key="10">
    <source>
        <dbReference type="EMBL" id="EHI65774.1"/>
    </source>
</evidence>
<dbReference type="GO" id="GO:0006355">
    <property type="term" value="P:regulation of DNA-templated transcription"/>
    <property type="evidence" value="ECO:0007669"/>
    <property type="project" value="InterPro"/>
</dbReference>
<dbReference type="InterPro" id="IPR039420">
    <property type="entry name" value="WalR-like"/>
</dbReference>
<evidence type="ECO:0000256" key="4">
    <source>
        <dbReference type="ARBA" id="ARBA00023125"/>
    </source>
</evidence>
<dbReference type="Pfam" id="PF00486">
    <property type="entry name" value="Trans_reg_C"/>
    <property type="match status" value="1"/>
</dbReference>
<dbReference type="GeneID" id="58554376"/>
<dbReference type="AlphaFoldDB" id="G5K772"/>
<proteinExistence type="predicted"/>
<evidence type="ECO:0000256" key="5">
    <source>
        <dbReference type="ARBA" id="ARBA00023163"/>
    </source>
</evidence>
<feature type="DNA-binding region" description="OmpR/PhoB-type" evidence="7">
    <location>
        <begin position="127"/>
        <end position="225"/>
    </location>
</feature>
<dbReference type="GO" id="GO:0005829">
    <property type="term" value="C:cytosol"/>
    <property type="evidence" value="ECO:0007669"/>
    <property type="project" value="TreeGrafter"/>
</dbReference>
<evidence type="ECO:0000256" key="6">
    <source>
        <dbReference type="PROSITE-ProRule" id="PRU00169"/>
    </source>
</evidence>
<reference evidence="10 11" key="1">
    <citation type="journal article" date="2014" name="Int. J. Syst. Evol. Microbiol.">
        <title>Phylogenomics and the dynamic genome evolution of the genus Streptococcus.</title>
        <authorList>
            <consortium name="The Broad Institute Genome Sequencing Platform"/>
            <person name="Richards V.P."/>
            <person name="Palmer S.R."/>
            <person name="Pavinski Bitar P.D."/>
            <person name="Qin X."/>
            <person name="Weinstock G.M."/>
            <person name="Highlander S.K."/>
            <person name="Town C.D."/>
            <person name="Burne R.A."/>
            <person name="Stanhope M.J."/>
        </authorList>
    </citation>
    <scope>NUCLEOTIDE SEQUENCE [LARGE SCALE GENOMIC DNA]</scope>
    <source>
        <strain evidence="10 11">LQ 940-04</strain>
    </source>
</reference>
<gene>
    <name evidence="10" type="ORF">STRPS_0014</name>
</gene>
<dbReference type="CDD" id="cd17574">
    <property type="entry name" value="REC_OmpR"/>
    <property type="match status" value="1"/>
</dbReference>
<accession>G5K772</accession>
<dbReference type="CDD" id="cd00383">
    <property type="entry name" value="trans_reg_C"/>
    <property type="match status" value="1"/>
</dbReference>
<dbReference type="InterPro" id="IPR001789">
    <property type="entry name" value="Sig_transdc_resp-reg_receiver"/>
</dbReference>
<dbReference type="SMART" id="SM00448">
    <property type="entry name" value="REC"/>
    <property type="match status" value="1"/>
</dbReference>
<keyword evidence="1 6" id="KW-0597">Phosphoprotein</keyword>
<evidence type="ECO:0000259" key="9">
    <source>
        <dbReference type="PROSITE" id="PS51755"/>
    </source>
</evidence>
<dbReference type="InterPro" id="IPR036388">
    <property type="entry name" value="WH-like_DNA-bd_sf"/>
</dbReference>
<dbReference type="Gene3D" id="1.10.10.10">
    <property type="entry name" value="Winged helix-like DNA-binding domain superfamily/Winged helix DNA-binding domain"/>
    <property type="match status" value="1"/>
</dbReference>
<evidence type="ECO:0000256" key="2">
    <source>
        <dbReference type="ARBA" id="ARBA00023012"/>
    </source>
</evidence>
<dbReference type="InterPro" id="IPR001867">
    <property type="entry name" value="OmpR/PhoB-type_DNA-bd"/>
</dbReference>
<dbReference type="PROSITE" id="PS51755">
    <property type="entry name" value="OMPR_PHOB"/>
    <property type="match status" value="1"/>
</dbReference>
<dbReference type="EMBL" id="AEUY02000004">
    <property type="protein sequence ID" value="EHI65774.1"/>
    <property type="molecule type" value="Genomic_DNA"/>
</dbReference>
<dbReference type="Proteomes" id="UP000003217">
    <property type="component" value="Unassembled WGS sequence"/>
</dbReference>
<dbReference type="PANTHER" id="PTHR48111">
    <property type="entry name" value="REGULATOR OF RPOS"/>
    <property type="match status" value="1"/>
</dbReference>
<feature type="domain" description="OmpR/PhoB-type" evidence="9">
    <location>
        <begin position="127"/>
        <end position="225"/>
    </location>
</feature>
<organism evidence="10 11">
    <name type="scientific">Streptococcus pseudoporcinus LQ 940-04</name>
    <dbReference type="NCBI Taxonomy" id="875093"/>
    <lineage>
        <taxon>Bacteria</taxon>
        <taxon>Bacillati</taxon>
        <taxon>Bacillota</taxon>
        <taxon>Bacilli</taxon>
        <taxon>Lactobacillales</taxon>
        <taxon>Streptococcaceae</taxon>
        <taxon>Streptococcus</taxon>
    </lineage>
</organism>
<evidence type="ECO:0000256" key="1">
    <source>
        <dbReference type="ARBA" id="ARBA00022553"/>
    </source>
</evidence>
<keyword evidence="3" id="KW-0805">Transcription regulation</keyword>
<dbReference type="PROSITE" id="PS50110">
    <property type="entry name" value="RESPONSE_REGULATORY"/>
    <property type="match status" value="1"/>
</dbReference>
<dbReference type="GO" id="GO:0000156">
    <property type="term" value="F:phosphorelay response regulator activity"/>
    <property type="evidence" value="ECO:0007669"/>
    <property type="project" value="TreeGrafter"/>
</dbReference>
<name>G5K772_9STRE</name>
<protein>
    <submittedName>
        <fullName evidence="10">Transcriptional regulatory protein, C-terminal domain protein</fullName>
    </submittedName>
</protein>
<dbReference type="OrthoDB" id="9790442at2"/>
<dbReference type="Pfam" id="PF00072">
    <property type="entry name" value="Response_reg"/>
    <property type="match status" value="1"/>
</dbReference>
<keyword evidence="5" id="KW-0804">Transcription</keyword>
<feature type="domain" description="Response regulatory" evidence="8">
    <location>
        <begin position="3"/>
        <end position="117"/>
    </location>
</feature>
<keyword evidence="4 7" id="KW-0238">DNA-binding</keyword>
<dbReference type="SMART" id="SM00862">
    <property type="entry name" value="Trans_reg_C"/>
    <property type="match status" value="1"/>
</dbReference>
<dbReference type="SUPFAM" id="SSF52172">
    <property type="entry name" value="CheY-like"/>
    <property type="match status" value="1"/>
</dbReference>
<keyword evidence="2" id="KW-0902">Two-component regulatory system</keyword>
<evidence type="ECO:0000259" key="8">
    <source>
        <dbReference type="PROSITE" id="PS50110"/>
    </source>
</evidence>
<dbReference type="Gene3D" id="3.40.50.2300">
    <property type="match status" value="1"/>
</dbReference>
<dbReference type="GO" id="GO:0000976">
    <property type="term" value="F:transcription cis-regulatory region binding"/>
    <property type="evidence" value="ECO:0007669"/>
    <property type="project" value="TreeGrafter"/>
</dbReference>
<comment type="caution">
    <text evidence="10">The sequence shown here is derived from an EMBL/GenBank/DDBJ whole genome shotgun (WGS) entry which is preliminary data.</text>
</comment>
<evidence type="ECO:0000256" key="7">
    <source>
        <dbReference type="PROSITE-ProRule" id="PRU01091"/>
    </source>
</evidence>
<dbReference type="InterPro" id="IPR011006">
    <property type="entry name" value="CheY-like_superfamily"/>
</dbReference>